<keyword evidence="3 12" id="KW-0812">Transmembrane</keyword>
<dbReference type="Pfam" id="PF00122">
    <property type="entry name" value="E1-E2_ATPase"/>
    <property type="match status" value="1"/>
</dbReference>
<evidence type="ECO:0000313" key="14">
    <source>
        <dbReference type="EMBL" id="GBF51459.1"/>
    </source>
</evidence>
<keyword evidence="7" id="KW-1278">Translocase</keyword>
<evidence type="ECO:0000256" key="3">
    <source>
        <dbReference type="ARBA" id="ARBA00022692"/>
    </source>
</evidence>
<dbReference type="InterPro" id="IPR023298">
    <property type="entry name" value="ATPase_P-typ_TM_dom_sf"/>
</dbReference>
<evidence type="ECO:0000256" key="5">
    <source>
        <dbReference type="ARBA" id="ARBA00022741"/>
    </source>
</evidence>
<dbReference type="InterPro" id="IPR001757">
    <property type="entry name" value="P_typ_ATPase"/>
</dbReference>
<dbReference type="InterPro" id="IPR006121">
    <property type="entry name" value="HMA_dom"/>
</dbReference>
<dbReference type="Gene3D" id="3.40.50.1000">
    <property type="entry name" value="HAD superfamily/HAD-like"/>
    <property type="match status" value="1"/>
</dbReference>
<dbReference type="InterPro" id="IPR008250">
    <property type="entry name" value="ATPase_P-typ_transduc_dom_A_sf"/>
</dbReference>
<dbReference type="SUPFAM" id="SSF55008">
    <property type="entry name" value="HMA, heavy metal-associated domain"/>
    <property type="match status" value="1"/>
</dbReference>
<dbReference type="SUPFAM" id="SSF81665">
    <property type="entry name" value="Calcium ATPase, transmembrane domain M"/>
    <property type="match status" value="1"/>
</dbReference>
<evidence type="ECO:0000256" key="4">
    <source>
        <dbReference type="ARBA" id="ARBA00022723"/>
    </source>
</evidence>
<dbReference type="InterPro" id="IPR044492">
    <property type="entry name" value="P_typ_ATPase_HD_dom"/>
</dbReference>
<dbReference type="SUPFAM" id="SSF81660">
    <property type="entry name" value="Metal cation-transporting ATPase, ATP-binding domain N"/>
    <property type="match status" value="1"/>
</dbReference>
<dbReference type="InterPro" id="IPR018303">
    <property type="entry name" value="ATPase_P-typ_P_site"/>
</dbReference>
<dbReference type="Gene3D" id="3.30.70.100">
    <property type="match status" value="1"/>
</dbReference>
<evidence type="ECO:0000256" key="6">
    <source>
        <dbReference type="ARBA" id="ARBA00022840"/>
    </source>
</evidence>
<dbReference type="NCBIfam" id="TIGR01511">
    <property type="entry name" value="ATPase-IB1_Cu"/>
    <property type="match status" value="1"/>
</dbReference>
<keyword evidence="9 12" id="KW-0472">Membrane</keyword>
<dbReference type="PRINTS" id="PR00941">
    <property type="entry name" value="CDATPASE"/>
</dbReference>
<dbReference type="Gene3D" id="2.70.150.10">
    <property type="entry name" value="Calcium-transporting ATPase, cytoplasmic transduction domain A"/>
    <property type="match status" value="1"/>
</dbReference>
<keyword evidence="6 12" id="KW-0067">ATP-binding</keyword>
<keyword evidence="15" id="KW-1185">Reference proteome</keyword>
<dbReference type="CDD" id="cd02094">
    <property type="entry name" value="P-type_ATPase_Cu-like"/>
    <property type="match status" value="1"/>
</dbReference>
<evidence type="ECO:0000256" key="11">
    <source>
        <dbReference type="ARBA" id="ARBA00047424"/>
    </source>
</evidence>
<dbReference type="GO" id="GO:0005507">
    <property type="term" value="F:copper ion binding"/>
    <property type="evidence" value="ECO:0007669"/>
    <property type="project" value="TreeGrafter"/>
</dbReference>
<feature type="transmembrane region" description="Helical" evidence="12">
    <location>
        <begin position="692"/>
        <end position="711"/>
    </location>
</feature>
<evidence type="ECO:0000256" key="2">
    <source>
        <dbReference type="ARBA" id="ARBA00006024"/>
    </source>
</evidence>
<feature type="domain" description="HMA" evidence="13">
    <location>
        <begin position="13"/>
        <end position="78"/>
    </location>
</feature>
<gene>
    <name evidence="14" type="ORF">LPTSP4_29970</name>
</gene>
<dbReference type="PROSITE" id="PS01047">
    <property type="entry name" value="HMA_1"/>
    <property type="match status" value="1"/>
</dbReference>
<protein>
    <recommendedName>
        <fullName evidence="10">P-type Cu(2+) transporter</fullName>
        <ecNumber evidence="10">7.2.2.9</ecNumber>
    </recommendedName>
</protein>
<dbReference type="Gene3D" id="3.40.1110.10">
    <property type="entry name" value="Calcium-transporting ATPase, cytoplasmic domain N"/>
    <property type="match status" value="1"/>
</dbReference>
<dbReference type="FunFam" id="2.70.150.10:FF:000002">
    <property type="entry name" value="Copper-transporting ATPase 1, putative"/>
    <property type="match status" value="1"/>
</dbReference>
<evidence type="ECO:0000256" key="12">
    <source>
        <dbReference type="RuleBase" id="RU362081"/>
    </source>
</evidence>
<accession>A0A2P2E3M4</accession>
<evidence type="ECO:0000256" key="8">
    <source>
        <dbReference type="ARBA" id="ARBA00022989"/>
    </source>
</evidence>
<evidence type="ECO:0000256" key="9">
    <source>
        <dbReference type="ARBA" id="ARBA00023136"/>
    </source>
</evidence>
<comment type="subcellular location">
    <subcellularLocation>
        <location evidence="12">Cell membrane</location>
    </subcellularLocation>
    <subcellularLocation>
        <location evidence="1">Endomembrane system</location>
        <topology evidence="1">Multi-pass membrane protein</topology>
    </subcellularLocation>
</comment>
<dbReference type="Proteomes" id="UP000245133">
    <property type="component" value="Unassembled WGS sequence"/>
</dbReference>
<dbReference type="SUPFAM" id="SSF81653">
    <property type="entry name" value="Calcium ATPase, transduction domain A"/>
    <property type="match status" value="1"/>
</dbReference>
<dbReference type="InterPro" id="IPR017969">
    <property type="entry name" value="Heavy-metal-associated_CS"/>
</dbReference>
<comment type="similarity">
    <text evidence="2 12">Belongs to the cation transport ATPase (P-type) (TC 3.A.3) family. Type IB subfamily.</text>
</comment>
<name>A0A2P2E3M4_9LEPT</name>
<dbReference type="GO" id="GO:0016887">
    <property type="term" value="F:ATP hydrolysis activity"/>
    <property type="evidence" value="ECO:0007669"/>
    <property type="project" value="InterPro"/>
</dbReference>
<dbReference type="PRINTS" id="PR00119">
    <property type="entry name" value="CATATPASE"/>
</dbReference>
<dbReference type="InterPro" id="IPR023299">
    <property type="entry name" value="ATPase_P-typ_cyto_dom_N"/>
</dbReference>
<dbReference type="SFLD" id="SFLDS00003">
    <property type="entry name" value="Haloacid_Dehalogenase"/>
    <property type="match status" value="1"/>
</dbReference>
<comment type="catalytic activity">
    <reaction evidence="11">
        <text>Cu(2+)(in) + ATP + H2O = Cu(2+)(out) + ADP + phosphate + H(+)</text>
        <dbReference type="Rhea" id="RHEA:10376"/>
        <dbReference type="ChEBI" id="CHEBI:15377"/>
        <dbReference type="ChEBI" id="CHEBI:15378"/>
        <dbReference type="ChEBI" id="CHEBI:29036"/>
        <dbReference type="ChEBI" id="CHEBI:30616"/>
        <dbReference type="ChEBI" id="CHEBI:43474"/>
        <dbReference type="ChEBI" id="CHEBI:456216"/>
        <dbReference type="EC" id="7.2.2.9"/>
    </reaction>
</comment>
<evidence type="ECO:0000256" key="1">
    <source>
        <dbReference type="ARBA" id="ARBA00004127"/>
    </source>
</evidence>
<dbReference type="GO" id="GO:0043682">
    <property type="term" value="F:P-type divalent copper transporter activity"/>
    <property type="evidence" value="ECO:0007669"/>
    <property type="project" value="UniProtKB-EC"/>
</dbReference>
<dbReference type="InterPro" id="IPR023214">
    <property type="entry name" value="HAD_sf"/>
</dbReference>
<dbReference type="SUPFAM" id="SSF56784">
    <property type="entry name" value="HAD-like"/>
    <property type="match status" value="1"/>
</dbReference>
<dbReference type="InterPro" id="IPR036163">
    <property type="entry name" value="HMA_dom_sf"/>
</dbReference>
<comment type="caution">
    <text evidence="14">The sequence shown here is derived from an EMBL/GenBank/DDBJ whole genome shotgun (WGS) entry which is preliminary data.</text>
</comment>
<evidence type="ECO:0000256" key="7">
    <source>
        <dbReference type="ARBA" id="ARBA00022967"/>
    </source>
</evidence>
<dbReference type="NCBIfam" id="TIGR01494">
    <property type="entry name" value="ATPase_P-type"/>
    <property type="match status" value="1"/>
</dbReference>
<dbReference type="InterPro" id="IPR036412">
    <property type="entry name" value="HAD-like_sf"/>
</dbReference>
<proteinExistence type="inferred from homology"/>
<feature type="transmembrane region" description="Helical" evidence="12">
    <location>
        <begin position="137"/>
        <end position="155"/>
    </location>
</feature>
<dbReference type="EC" id="7.2.2.9" evidence="10"/>
<dbReference type="InterPro" id="IPR027256">
    <property type="entry name" value="P-typ_ATPase_IB"/>
</dbReference>
<reference evidence="14 15" key="1">
    <citation type="submission" date="2018-02" db="EMBL/GenBank/DDBJ databases">
        <title>Novel Leptospira species isolated from soil and water in Japan.</title>
        <authorList>
            <person name="Nakao R."/>
            <person name="Masuzawa T."/>
        </authorList>
    </citation>
    <scope>NUCLEOTIDE SEQUENCE [LARGE SCALE GENOMIC DNA]</scope>
    <source>
        <strain evidence="14 15">YH101</strain>
    </source>
</reference>
<dbReference type="GO" id="GO:0005886">
    <property type="term" value="C:plasma membrane"/>
    <property type="evidence" value="ECO:0007669"/>
    <property type="project" value="UniProtKB-SubCell"/>
</dbReference>
<dbReference type="PROSITE" id="PS50846">
    <property type="entry name" value="HMA_2"/>
    <property type="match status" value="1"/>
</dbReference>
<dbReference type="CDD" id="cd00371">
    <property type="entry name" value="HMA"/>
    <property type="match status" value="1"/>
</dbReference>
<organism evidence="14 15">
    <name type="scientific">Leptospira ryugenii</name>
    <dbReference type="NCBI Taxonomy" id="1917863"/>
    <lineage>
        <taxon>Bacteria</taxon>
        <taxon>Pseudomonadati</taxon>
        <taxon>Spirochaetota</taxon>
        <taxon>Spirochaetia</taxon>
        <taxon>Leptospirales</taxon>
        <taxon>Leptospiraceae</taxon>
        <taxon>Leptospira</taxon>
    </lineage>
</organism>
<dbReference type="NCBIfam" id="TIGR01525">
    <property type="entry name" value="ATPase-IB_hvy"/>
    <property type="match status" value="1"/>
</dbReference>
<keyword evidence="12" id="KW-1003">Cell membrane</keyword>
<dbReference type="Pfam" id="PF00702">
    <property type="entry name" value="Hydrolase"/>
    <property type="match status" value="1"/>
</dbReference>
<dbReference type="SFLD" id="SFLDF00027">
    <property type="entry name" value="p-type_atpase"/>
    <property type="match status" value="1"/>
</dbReference>
<dbReference type="SFLD" id="SFLDG00002">
    <property type="entry name" value="C1.7:_P-type_atpase_like"/>
    <property type="match status" value="1"/>
</dbReference>
<dbReference type="PANTHER" id="PTHR43520:SF8">
    <property type="entry name" value="P-TYPE CU(+) TRANSPORTER"/>
    <property type="match status" value="1"/>
</dbReference>
<dbReference type="EMBL" id="BFBB01000008">
    <property type="protein sequence ID" value="GBF51459.1"/>
    <property type="molecule type" value="Genomic_DNA"/>
</dbReference>
<sequence length="743" mass="81616">MDTQSDLISLSSKSQTFSLIGMTCANCALRIERGLSKVPGVEEVRVNFARESVYVTTNKDVSDESLIQKIKDLGYSAILHDGSQLDLEDQKQRAYIKSLKLRFFISCILSLPLFYGMVSHFSFLSFLPMYQLLMEKWFQALLATPVQFGIGFPFYLSAFRALKNRGANMDLLVVLGTSAAYGFSWYGSHLYFETSSVLITFILLGKWLEHSIKADSSEGIKSLLKLKPDISHIERNDLVIDLPTDYVREGDVLFIKSGERFPVDGKIIDGESYVDESMLTGESFPVQKQKGDTILTGTINGNGSLRVLATKVGKDTTLSNIIQSVEIALGTKAPIQRVADQISSYFVPLVISIALINFFIYYFLISDENFIQAFETSIAILVIACPCALGLATPISLLVATDRAAKRGILFRNAEALETVAKITKIGFDKTGTLTEGKPTVVDWAYTPINSPSSISHHLSVLVMMESQSEHPLAKAIQQFGKVQNVKLLTRVTVQTQAGMGLSAVFNQIEYRIGNRKWIESLELFPSSELETKIELWQMRGKTIVYAAFAGKENGILVFAIEDPIRATARSAIQTLQTMGIETILLTGDTVETAKRVAEQVGIKRFYGNLLPQDKVSRMDEIFAQKDCTAMVGDGINDAPVLAKVHVGIAMGTGSDVAIRTADVVLIKGDLDRILELILIGKQTVSNIRQNFIWALGYNLVGIPIAGMGLLAPWLSGAAMAFSSVSVVLNALRLKGKVKVSSE</sequence>
<feature type="transmembrane region" description="Helical" evidence="12">
    <location>
        <begin position="345"/>
        <end position="365"/>
    </location>
</feature>
<dbReference type="Pfam" id="PF00403">
    <property type="entry name" value="HMA"/>
    <property type="match status" value="1"/>
</dbReference>
<dbReference type="GO" id="GO:0012505">
    <property type="term" value="C:endomembrane system"/>
    <property type="evidence" value="ECO:0007669"/>
    <property type="project" value="UniProtKB-SubCell"/>
</dbReference>
<evidence type="ECO:0000259" key="13">
    <source>
        <dbReference type="PROSITE" id="PS50846"/>
    </source>
</evidence>
<dbReference type="AlphaFoldDB" id="A0A2P2E3M4"/>
<dbReference type="PANTHER" id="PTHR43520">
    <property type="entry name" value="ATP7, ISOFORM B"/>
    <property type="match status" value="1"/>
</dbReference>
<feature type="transmembrane region" description="Helical" evidence="12">
    <location>
        <begin position="101"/>
        <end position="125"/>
    </location>
</feature>
<dbReference type="InterPro" id="IPR059000">
    <property type="entry name" value="ATPase_P-type_domA"/>
</dbReference>
<evidence type="ECO:0000256" key="10">
    <source>
        <dbReference type="ARBA" id="ARBA00038904"/>
    </source>
</evidence>
<dbReference type="GO" id="GO:0005524">
    <property type="term" value="F:ATP binding"/>
    <property type="evidence" value="ECO:0007669"/>
    <property type="project" value="UniProtKB-UniRule"/>
</dbReference>
<dbReference type="GO" id="GO:0055070">
    <property type="term" value="P:copper ion homeostasis"/>
    <property type="evidence" value="ECO:0007669"/>
    <property type="project" value="TreeGrafter"/>
</dbReference>
<feature type="transmembrane region" description="Helical" evidence="12">
    <location>
        <begin position="377"/>
        <end position="400"/>
    </location>
</feature>
<evidence type="ECO:0000313" key="15">
    <source>
        <dbReference type="Proteomes" id="UP000245133"/>
    </source>
</evidence>
<keyword evidence="5 12" id="KW-0547">Nucleotide-binding</keyword>
<dbReference type="FunFam" id="3.30.70.100:FF:000005">
    <property type="entry name" value="Copper-exporting P-type ATPase A"/>
    <property type="match status" value="1"/>
</dbReference>
<keyword evidence="4 12" id="KW-0479">Metal-binding</keyword>
<keyword evidence="8 12" id="KW-1133">Transmembrane helix</keyword>
<dbReference type="PROSITE" id="PS00154">
    <property type="entry name" value="ATPASE_E1_E2"/>
    <property type="match status" value="1"/>
</dbReference>